<protein>
    <submittedName>
        <fullName evidence="2">Uncharacterized protein</fullName>
    </submittedName>
</protein>
<dbReference type="PANTHER" id="PTHR33144:SF25">
    <property type="entry name" value="DUF4216 DOMAIN-CONTAINING PROTEIN"/>
    <property type="match status" value="1"/>
</dbReference>
<evidence type="ECO:0000256" key="1">
    <source>
        <dbReference type="SAM" id="MobiDB-lite"/>
    </source>
</evidence>
<dbReference type="Pfam" id="PF03004">
    <property type="entry name" value="Transposase_24"/>
    <property type="match status" value="1"/>
</dbReference>
<dbReference type="Proteomes" id="UP000315295">
    <property type="component" value="Unassembled WGS sequence"/>
</dbReference>
<evidence type="ECO:0000313" key="2">
    <source>
        <dbReference type="EMBL" id="TQD70796.1"/>
    </source>
</evidence>
<evidence type="ECO:0000313" key="3">
    <source>
        <dbReference type="Proteomes" id="UP000315295"/>
    </source>
</evidence>
<reference evidence="2 3" key="1">
    <citation type="journal article" date="2019" name="G3 (Bethesda)">
        <title>Sequencing of a Wild Apple (Malus baccata) Genome Unravels the Differences Between Cultivated and Wild Apple Species Regarding Disease Resistance and Cold Tolerance.</title>
        <authorList>
            <person name="Chen X."/>
        </authorList>
    </citation>
    <scope>NUCLEOTIDE SEQUENCE [LARGE SCALE GENOMIC DNA]</scope>
    <source>
        <strain evidence="3">cv. Shandingzi</strain>
        <tissue evidence="2">Leaves</tissue>
    </source>
</reference>
<gene>
    <name evidence="2" type="ORF">C1H46_043669</name>
</gene>
<dbReference type="InterPro" id="IPR004252">
    <property type="entry name" value="Probable_transposase_24"/>
</dbReference>
<keyword evidence="3" id="KW-1185">Reference proteome</keyword>
<dbReference type="AlphaFoldDB" id="A0A540K988"/>
<dbReference type="EMBL" id="VIEB01001679">
    <property type="protein sequence ID" value="TQD70796.1"/>
    <property type="molecule type" value="Genomic_DNA"/>
</dbReference>
<accession>A0A540K988</accession>
<proteinExistence type="predicted"/>
<sequence length="260" mass="30385">MNERQHMTRRAQAPKGINRPRWAPNGIRELMKFNEKGQLVEPPHTVARFSRFVGMLSQEPSYFPINIVDWRHFNKASNMDRAWQRIKGTLNWTHAITLELEPKIRRVCEMKLNDGWKKYKANLKKAYYTPCLHSPLAKRFHCHYGCVNQGQWKLLVQLWDIVDAQEQVNGSKSNCITLFKLTHTRKNGEPVDARSAVIIDDFNTNMKLYEDRNEIITDEVRHIVYTDVLGPEKNNRVKGFGTGVVWSDMPGIIIEKKRNL</sequence>
<comment type="caution">
    <text evidence="2">The sequence shown here is derived from an EMBL/GenBank/DDBJ whole genome shotgun (WGS) entry which is preliminary data.</text>
</comment>
<dbReference type="PANTHER" id="PTHR33144">
    <property type="entry name" value="OS10G0409366 PROTEIN-RELATED"/>
    <property type="match status" value="1"/>
</dbReference>
<organism evidence="2 3">
    <name type="scientific">Malus baccata</name>
    <name type="common">Siberian crab apple</name>
    <name type="synonym">Pyrus baccata</name>
    <dbReference type="NCBI Taxonomy" id="106549"/>
    <lineage>
        <taxon>Eukaryota</taxon>
        <taxon>Viridiplantae</taxon>
        <taxon>Streptophyta</taxon>
        <taxon>Embryophyta</taxon>
        <taxon>Tracheophyta</taxon>
        <taxon>Spermatophyta</taxon>
        <taxon>Magnoliopsida</taxon>
        <taxon>eudicotyledons</taxon>
        <taxon>Gunneridae</taxon>
        <taxon>Pentapetalae</taxon>
        <taxon>rosids</taxon>
        <taxon>fabids</taxon>
        <taxon>Rosales</taxon>
        <taxon>Rosaceae</taxon>
        <taxon>Amygdaloideae</taxon>
        <taxon>Maleae</taxon>
        <taxon>Malus</taxon>
    </lineage>
</organism>
<feature type="region of interest" description="Disordered" evidence="1">
    <location>
        <begin position="1"/>
        <end position="21"/>
    </location>
</feature>
<name>A0A540K988_MALBA</name>